<protein>
    <submittedName>
        <fullName evidence="2">Uncharacterized protein</fullName>
    </submittedName>
</protein>
<comment type="caution">
    <text evidence="2">The sequence shown here is derived from an EMBL/GenBank/DDBJ whole genome shotgun (WGS) entry which is preliminary data.</text>
</comment>
<organism evidence="2 3">
    <name type="scientific">Thalictrum thalictroides</name>
    <name type="common">Rue-anemone</name>
    <name type="synonym">Anemone thalictroides</name>
    <dbReference type="NCBI Taxonomy" id="46969"/>
    <lineage>
        <taxon>Eukaryota</taxon>
        <taxon>Viridiplantae</taxon>
        <taxon>Streptophyta</taxon>
        <taxon>Embryophyta</taxon>
        <taxon>Tracheophyta</taxon>
        <taxon>Spermatophyta</taxon>
        <taxon>Magnoliopsida</taxon>
        <taxon>Ranunculales</taxon>
        <taxon>Ranunculaceae</taxon>
        <taxon>Thalictroideae</taxon>
        <taxon>Thalictrum</taxon>
    </lineage>
</organism>
<dbReference type="Proteomes" id="UP000554482">
    <property type="component" value="Unassembled WGS sequence"/>
</dbReference>
<dbReference type="AlphaFoldDB" id="A0A7J6WEM4"/>
<proteinExistence type="predicted"/>
<feature type="compositionally biased region" description="Basic residues" evidence="1">
    <location>
        <begin position="47"/>
        <end position="62"/>
    </location>
</feature>
<keyword evidence="3" id="KW-1185">Reference proteome</keyword>
<accession>A0A7J6WEM4</accession>
<feature type="compositionally biased region" description="Basic residues" evidence="1">
    <location>
        <begin position="8"/>
        <end position="20"/>
    </location>
</feature>
<feature type="compositionally biased region" description="Low complexity" evidence="1">
    <location>
        <begin position="25"/>
        <end position="46"/>
    </location>
</feature>
<feature type="compositionally biased region" description="Basic and acidic residues" evidence="1">
    <location>
        <begin position="147"/>
        <end position="161"/>
    </location>
</feature>
<dbReference type="EMBL" id="JABWDY010016814">
    <property type="protein sequence ID" value="KAF5195811.1"/>
    <property type="molecule type" value="Genomic_DNA"/>
</dbReference>
<name>A0A7J6WEM4_THATH</name>
<gene>
    <name evidence="2" type="ORF">FRX31_014604</name>
</gene>
<evidence type="ECO:0000313" key="3">
    <source>
        <dbReference type="Proteomes" id="UP000554482"/>
    </source>
</evidence>
<evidence type="ECO:0000313" key="2">
    <source>
        <dbReference type="EMBL" id="KAF5195811.1"/>
    </source>
</evidence>
<evidence type="ECO:0000256" key="1">
    <source>
        <dbReference type="SAM" id="MobiDB-lite"/>
    </source>
</evidence>
<feature type="compositionally biased region" description="Polar residues" evidence="1">
    <location>
        <begin position="108"/>
        <end position="120"/>
    </location>
</feature>
<reference evidence="2 3" key="1">
    <citation type="submission" date="2020-06" db="EMBL/GenBank/DDBJ databases">
        <title>Transcriptomic and genomic resources for Thalictrum thalictroides and T. hernandezii: Facilitating candidate gene discovery in an emerging model plant lineage.</title>
        <authorList>
            <person name="Arias T."/>
            <person name="Riano-Pachon D.M."/>
            <person name="Di Stilio V.S."/>
        </authorList>
    </citation>
    <scope>NUCLEOTIDE SEQUENCE [LARGE SCALE GENOMIC DNA]</scope>
    <source>
        <strain evidence="3">cv. WT478/WT964</strain>
        <tissue evidence="2">Leaves</tissue>
    </source>
</reference>
<sequence>MVPPPPRQPKKKASKKTNNKRKNDSTTTSKKNAATTSKKNATTTSKKTGKAPKRQIRKKRVNKAPGGHGVLNLPNGEKYIRMGTRRGQYIPPPPPSQDEIMMDKGPLGSQSSTLILTQESAALRRSPWKRNKPEEPSTQESSLRRSSRIEESASVSKDPKGKAPLTSKPPLSTKKNNLKHLVAKIEFI</sequence>
<feature type="region of interest" description="Disordered" evidence="1">
    <location>
        <begin position="1"/>
        <end position="177"/>
    </location>
</feature>